<reference evidence="2 3" key="1">
    <citation type="submission" date="2013-09" db="EMBL/GenBank/DDBJ databases">
        <title>Whole genome shotgun sequence of Novosphingobium tardaugens NBRC 16725.</title>
        <authorList>
            <person name="Isaki S."/>
            <person name="Hosoyama A."/>
            <person name="Tsuchikane K."/>
            <person name="Katsumata H."/>
            <person name="Ando Y."/>
            <person name="Yamazaki S."/>
            <person name="Fujita N."/>
        </authorList>
    </citation>
    <scope>NUCLEOTIDE SEQUENCE [LARGE SCALE GENOMIC DNA]</scope>
    <source>
        <strain evidence="2 3">NBRC 16725</strain>
    </source>
</reference>
<organism evidence="2 3">
    <name type="scientific">Caenibius tardaugens NBRC 16725</name>
    <dbReference type="NCBI Taxonomy" id="1219035"/>
    <lineage>
        <taxon>Bacteria</taxon>
        <taxon>Pseudomonadati</taxon>
        <taxon>Pseudomonadota</taxon>
        <taxon>Alphaproteobacteria</taxon>
        <taxon>Sphingomonadales</taxon>
        <taxon>Erythrobacteraceae</taxon>
        <taxon>Caenibius</taxon>
    </lineage>
</organism>
<dbReference type="RefSeq" id="WP_021689761.1">
    <property type="nucleotide sequence ID" value="NZ_BASZ01000004.1"/>
</dbReference>
<proteinExistence type="predicted"/>
<accession>U2ZU22</accession>
<dbReference type="InterPro" id="IPR045465">
    <property type="entry name" value="Trans_reg_dom"/>
</dbReference>
<feature type="domain" description="Transcriptional regulator-like" evidence="1">
    <location>
        <begin position="6"/>
        <end position="68"/>
    </location>
</feature>
<dbReference type="AlphaFoldDB" id="U2ZU22"/>
<dbReference type="OrthoDB" id="8654520at2"/>
<evidence type="ECO:0000259" key="1">
    <source>
        <dbReference type="Pfam" id="PF20109"/>
    </source>
</evidence>
<dbReference type="eggNOG" id="ENOG50310X9">
    <property type="taxonomic scope" value="Bacteria"/>
</dbReference>
<dbReference type="EMBL" id="BASZ01000004">
    <property type="protein sequence ID" value="GAD48854.1"/>
    <property type="molecule type" value="Genomic_DNA"/>
</dbReference>
<evidence type="ECO:0000313" key="3">
    <source>
        <dbReference type="Proteomes" id="UP000016568"/>
    </source>
</evidence>
<keyword evidence="3" id="KW-1185">Reference proteome</keyword>
<dbReference type="Proteomes" id="UP000016568">
    <property type="component" value="Unassembled WGS sequence"/>
</dbReference>
<comment type="caution">
    <text evidence="2">The sequence shown here is derived from an EMBL/GenBank/DDBJ whole genome shotgun (WGS) entry which is preliminary data.</text>
</comment>
<evidence type="ECO:0000313" key="2">
    <source>
        <dbReference type="EMBL" id="GAD48854.1"/>
    </source>
</evidence>
<sequence>MPTASDWRSQAIAEQTAHLDYADFAQEFLRFNATYRREYDDMACALTPGTPGDADRTAFARRWGLVFPFRPLCPGCPVSGALAA</sequence>
<dbReference type="KEGG" id="ntd:EGO55_08960"/>
<dbReference type="Pfam" id="PF20109">
    <property type="entry name" value="Trans_reg_dom"/>
    <property type="match status" value="1"/>
</dbReference>
<name>U2ZU22_9SPHN</name>
<protein>
    <recommendedName>
        <fullName evidence="1">Transcriptional regulator-like domain-containing protein</fullName>
    </recommendedName>
</protein>
<gene>
    <name evidence="2" type="ORF">NT2_04_02670</name>
</gene>